<feature type="coiled-coil region" evidence="1">
    <location>
        <begin position="333"/>
        <end position="413"/>
    </location>
</feature>
<feature type="region of interest" description="Disordered" evidence="2">
    <location>
        <begin position="118"/>
        <end position="149"/>
    </location>
</feature>
<accession>A0A9W7ED72</accession>
<organism evidence="3 4">
    <name type="scientific">Triparma laevis f. longispina</name>
    <dbReference type="NCBI Taxonomy" id="1714387"/>
    <lineage>
        <taxon>Eukaryota</taxon>
        <taxon>Sar</taxon>
        <taxon>Stramenopiles</taxon>
        <taxon>Ochrophyta</taxon>
        <taxon>Bolidophyceae</taxon>
        <taxon>Parmales</taxon>
        <taxon>Triparmaceae</taxon>
        <taxon>Triparma</taxon>
    </lineage>
</organism>
<gene>
    <name evidence="3" type="ORF">TrLO_g14527</name>
</gene>
<keyword evidence="4" id="KW-1185">Reference proteome</keyword>
<evidence type="ECO:0000256" key="2">
    <source>
        <dbReference type="SAM" id="MobiDB-lite"/>
    </source>
</evidence>
<feature type="region of interest" description="Disordered" evidence="2">
    <location>
        <begin position="781"/>
        <end position="801"/>
    </location>
</feature>
<sequence>MSFTASSPAAQMHHPHQKFIPQDPPSSQITPEKETQVQAQHFKSSDQTTNNNNNSNPVITLLMENSESHKKMTTEQLPNLLSTVQNLTALLQTTLTHAKAAPVPNKKHLETLGSALNEGQEAKKKLQQSVQANRELSKQNKQLKSELSAQGQTHSQLLIDYEAANSRLKNSMERVNALETQRMEAEESIAVKEGRIKELDRQAALQKSAKDDADLEHLAQQEQTNQIINDLKAKLESKGALILEMAMQNNSSQSTIMKLKVQAEALEKEKIDLIETMSSKDKVLKGMTDRLGVAETDLEALASECESLRGLLGEGREKVVGLEKEVAYEQGQNTEAENRLTEMTTHYVNAKQQYESLKQNNNDVLKKNAEMVCSFSEKIATLTGENSMLTQRMNFAVQENEELRKEVEEGGRKGEELEKGTEKLALELERRNKQAALFELQHESLINQVEHLSSGNVDLKARLEVALEKCSVLSGENSAGGATVKGLEQKLRIEQEKNHNLTIELANSVDAGRKFGGEVDKAERELSELRGVNESLKSANNKYDGMLSCYKEKEDSFVFLEHKINNLEEGLREKDGDIRRLQESKKVLEENVNALNSEADMFTYKYKNMEEQMTTSRQREEEAREELKKLETRCEGLVDEVRRQKQRGEEGRSAFANMTRMMKEVEERSTEGTVEREKEIERLTQRCKVLGEAVGRLSGAGGKEKEKENCNNVEIVGADETVVVKQNLSDHEAWYTQIRQSSQPVVALPTTQPELYDFSDVPSPMPPVPTSPFPEKLRAKIQEGKKVKKKKKNAVRNSSKI</sequence>
<dbReference type="EMBL" id="BRXW01000680">
    <property type="protein sequence ID" value="GMH73730.1"/>
    <property type="molecule type" value="Genomic_DNA"/>
</dbReference>
<feature type="compositionally biased region" description="Polar residues" evidence="2">
    <location>
        <begin position="127"/>
        <end position="149"/>
    </location>
</feature>
<evidence type="ECO:0000313" key="4">
    <source>
        <dbReference type="Proteomes" id="UP001165122"/>
    </source>
</evidence>
<comment type="caution">
    <text evidence="3">The sequence shown here is derived from an EMBL/GenBank/DDBJ whole genome shotgun (WGS) entry which is preliminary data.</text>
</comment>
<feature type="region of interest" description="Disordered" evidence="2">
    <location>
        <begin position="1"/>
        <end position="57"/>
    </location>
</feature>
<feature type="compositionally biased region" description="Polar residues" evidence="2">
    <location>
        <begin position="25"/>
        <end position="49"/>
    </location>
</feature>
<dbReference type="OrthoDB" id="10411769at2759"/>
<evidence type="ECO:0000256" key="1">
    <source>
        <dbReference type="SAM" id="Coils"/>
    </source>
</evidence>
<evidence type="ECO:0000313" key="3">
    <source>
        <dbReference type="EMBL" id="GMH73730.1"/>
    </source>
</evidence>
<feature type="coiled-coil region" evidence="1">
    <location>
        <begin position="484"/>
        <end position="647"/>
    </location>
</feature>
<dbReference type="Proteomes" id="UP001165122">
    <property type="component" value="Unassembled WGS sequence"/>
</dbReference>
<reference evidence="4" key="1">
    <citation type="journal article" date="2023" name="Commun. Biol.">
        <title>Genome analysis of Parmales, the sister group of diatoms, reveals the evolutionary specialization of diatoms from phago-mixotrophs to photoautotrophs.</title>
        <authorList>
            <person name="Ban H."/>
            <person name="Sato S."/>
            <person name="Yoshikawa S."/>
            <person name="Yamada K."/>
            <person name="Nakamura Y."/>
            <person name="Ichinomiya M."/>
            <person name="Sato N."/>
            <person name="Blanc-Mathieu R."/>
            <person name="Endo H."/>
            <person name="Kuwata A."/>
            <person name="Ogata H."/>
        </authorList>
    </citation>
    <scope>NUCLEOTIDE SEQUENCE [LARGE SCALE GENOMIC DNA]</scope>
    <source>
        <strain evidence="4">NIES 3700</strain>
    </source>
</reference>
<protein>
    <submittedName>
        <fullName evidence="3">Uncharacterized protein</fullName>
    </submittedName>
</protein>
<name>A0A9W7ED72_9STRA</name>
<keyword evidence="1" id="KW-0175">Coiled coil</keyword>
<proteinExistence type="predicted"/>
<dbReference type="AlphaFoldDB" id="A0A9W7ED72"/>